<comment type="similarity">
    <text evidence="2">Belongs to the FLZ family.</text>
</comment>
<dbReference type="InterPro" id="IPR007650">
    <property type="entry name" value="Zf-FLZ_dom"/>
</dbReference>
<evidence type="ECO:0000256" key="3">
    <source>
        <dbReference type="ARBA" id="ARBA00022490"/>
    </source>
</evidence>
<sequence length="165" mass="18256">MMLGKRPRPPMKRTTSMSEITFDLNTITPEDDPNNNLFTPNGPGVGPFAPYPSYPPISPGTNGSDQTRLLATVSPRNPRRNSSDMTQTPDFLRSCFLCKRRLVPGRDIYMYKGDSAFCSLECRQQQMNQDEKKDKCCVASKKQVVVAAGSKVTTKSEKTAVATSL</sequence>
<dbReference type="EMBL" id="CATIWC010001611">
    <property type="protein sequence ID" value="CAI8584289.1"/>
    <property type="molecule type" value="Genomic_DNA"/>
</dbReference>
<name>A0AAV0YHM7_VICFA</name>
<comment type="caution">
    <text evidence="8">The sequence shown here is derived from an EMBL/GenBank/DDBJ whole genome shotgun (WGS) entry which is preliminary data.</text>
</comment>
<feature type="domain" description="FLZ-type" evidence="7">
    <location>
        <begin position="90"/>
        <end position="134"/>
    </location>
</feature>
<evidence type="ECO:0000313" key="9">
    <source>
        <dbReference type="Proteomes" id="UP001157006"/>
    </source>
</evidence>
<dbReference type="AlphaFoldDB" id="A0AAV0YHM7"/>
<evidence type="ECO:0000256" key="6">
    <source>
        <dbReference type="PROSITE-ProRule" id="PRU01131"/>
    </source>
</evidence>
<evidence type="ECO:0000313" key="8">
    <source>
        <dbReference type="EMBL" id="CAI8584289.1"/>
    </source>
</evidence>
<proteinExistence type="inferred from homology"/>
<evidence type="ECO:0000256" key="2">
    <source>
        <dbReference type="ARBA" id="ARBA00009374"/>
    </source>
</evidence>
<protein>
    <recommendedName>
        <fullName evidence="7">FLZ-type domain-containing protein</fullName>
    </recommendedName>
</protein>
<dbReference type="PANTHER" id="PTHR33059:SF4">
    <property type="entry name" value="FCS-LIKE ZINC FINGER 5"/>
    <property type="match status" value="1"/>
</dbReference>
<keyword evidence="5" id="KW-0863">Zinc-finger</keyword>
<reference evidence="8 9" key="1">
    <citation type="submission" date="2023-01" db="EMBL/GenBank/DDBJ databases">
        <authorList>
            <person name="Kreplak J."/>
        </authorList>
    </citation>
    <scope>NUCLEOTIDE SEQUENCE [LARGE SCALE GENOMIC DNA]</scope>
</reference>
<keyword evidence="9" id="KW-1185">Reference proteome</keyword>
<dbReference type="Pfam" id="PF04570">
    <property type="entry name" value="zf-FLZ"/>
    <property type="match status" value="1"/>
</dbReference>
<keyword evidence="3" id="KW-0963">Cytoplasm</keyword>
<evidence type="ECO:0000259" key="7">
    <source>
        <dbReference type="PROSITE" id="PS51795"/>
    </source>
</evidence>
<evidence type="ECO:0000256" key="5">
    <source>
        <dbReference type="ARBA" id="ARBA00022771"/>
    </source>
</evidence>
<dbReference type="PROSITE" id="PS51795">
    <property type="entry name" value="ZF_FLZ"/>
    <property type="match status" value="1"/>
</dbReference>
<evidence type="ECO:0000256" key="4">
    <source>
        <dbReference type="ARBA" id="ARBA00022723"/>
    </source>
</evidence>
<accession>A0AAV0YHM7</accession>
<dbReference type="GO" id="GO:0008270">
    <property type="term" value="F:zinc ion binding"/>
    <property type="evidence" value="ECO:0007669"/>
    <property type="project" value="UniProtKB-KW"/>
</dbReference>
<keyword evidence="4" id="KW-0479">Metal-binding</keyword>
<keyword evidence="5" id="KW-0862">Zinc</keyword>
<organism evidence="8 9">
    <name type="scientific">Vicia faba</name>
    <name type="common">Broad bean</name>
    <name type="synonym">Faba vulgaris</name>
    <dbReference type="NCBI Taxonomy" id="3906"/>
    <lineage>
        <taxon>Eukaryota</taxon>
        <taxon>Viridiplantae</taxon>
        <taxon>Streptophyta</taxon>
        <taxon>Embryophyta</taxon>
        <taxon>Tracheophyta</taxon>
        <taxon>Spermatophyta</taxon>
        <taxon>Magnoliopsida</taxon>
        <taxon>eudicotyledons</taxon>
        <taxon>Gunneridae</taxon>
        <taxon>Pentapetalae</taxon>
        <taxon>rosids</taxon>
        <taxon>fabids</taxon>
        <taxon>Fabales</taxon>
        <taxon>Fabaceae</taxon>
        <taxon>Papilionoideae</taxon>
        <taxon>50 kb inversion clade</taxon>
        <taxon>NPAAA clade</taxon>
        <taxon>Hologalegina</taxon>
        <taxon>IRL clade</taxon>
        <taxon>Fabeae</taxon>
        <taxon>Vicia</taxon>
    </lineage>
</organism>
<comment type="subcellular location">
    <subcellularLocation>
        <location evidence="1">Cytoplasm</location>
    </subcellularLocation>
</comment>
<dbReference type="GO" id="GO:0005737">
    <property type="term" value="C:cytoplasm"/>
    <property type="evidence" value="ECO:0007669"/>
    <property type="project" value="UniProtKB-SubCell"/>
</dbReference>
<evidence type="ECO:0000256" key="1">
    <source>
        <dbReference type="ARBA" id="ARBA00004496"/>
    </source>
</evidence>
<dbReference type="PANTHER" id="PTHR33059">
    <property type="entry name" value="FCS-LIKE ZINC FINGER 5"/>
    <property type="match status" value="1"/>
</dbReference>
<gene>
    <name evidence="8" type="ORF">VFH_U068120</name>
</gene>
<feature type="zinc finger region" description="FLZ-type" evidence="6">
    <location>
        <begin position="90"/>
        <end position="134"/>
    </location>
</feature>
<dbReference type="Proteomes" id="UP001157006">
    <property type="component" value="Unassembled WGS sequence"/>
</dbReference>